<accession>A0ABS9D8T6</accession>
<dbReference type="Gene3D" id="3.40.50.2300">
    <property type="match status" value="2"/>
</dbReference>
<proteinExistence type="predicted"/>
<dbReference type="SUPFAM" id="SSF53822">
    <property type="entry name" value="Periplasmic binding protein-like I"/>
    <property type="match status" value="1"/>
</dbReference>
<evidence type="ECO:0000313" key="2">
    <source>
        <dbReference type="EMBL" id="MCF2949355.1"/>
    </source>
</evidence>
<dbReference type="EMBL" id="JAKGAS010000008">
    <property type="protein sequence ID" value="MCF2949355.1"/>
    <property type="molecule type" value="Genomic_DNA"/>
</dbReference>
<dbReference type="CDD" id="cd06339">
    <property type="entry name" value="PBP1_YraM_LppC_lipoprotein-like"/>
    <property type="match status" value="1"/>
</dbReference>
<dbReference type="Gene3D" id="1.25.40.650">
    <property type="match status" value="1"/>
</dbReference>
<dbReference type="RefSeq" id="WP_235313457.1">
    <property type="nucleotide sequence ID" value="NZ_JAKGAS010000008.1"/>
</dbReference>
<comment type="caution">
    <text evidence="2">The sequence shown here is derived from an EMBL/GenBank/DDBJ whole genome shotgun (WGS) entry which is preliminary data.</text>
</comment>
<organism evidence="2 3">
    <name type="scientific">Paraglaciecola algarum</name>
    <dbReference type="NCBI Taxonomy" id="3050085"/>
    <lineage>
        <taxon>Bacteria</taxon>
        <taxon>Pseudomonadati</taxon>
        <taxon>Pseudomonadota</taxon>
        <taxon>Gammaproteobacteria</taxon>
        <taxon>Alteromonadales</taxon>
        <taxon>Alteromonadaceae</taxon>
        <taxon>Paraglaciecola</taxon>
    </lineage>
</organism>
<dbReference type="Proteomes" id="UP001521137">
    <property type="component" value="Unassembled WGS sequence"/>
</dbReference>
<sequence length="611" mass="69329">MLSCTNKPTQISKVKTEQPVVNQTKTFEDSRYYLDLAQTSFTANQDTFQRNQLLLKAAQMFQTEQQYSQSIKLIQVLLPELQDKQQLSQAYLDMAESYLAISDKNISVVAKILQHVDAQLVDSNQLSLLQYKVLVNQKSWLSAADILLNTQLSPEQKSQNIWQAISHLSTKELEEARWQNPTLLPWIQLTLITRHYALTPTELSKQVVAWTSANVGHPLQENLPLNLIQALEQKPIVAKRIAVLLPLSGRLASQGKVLKDGFLTAYLNQKTNNTEVQFIDSALKTAPELNELVTDYDVVVGPLIKEKIQALSEILPAEKILLALNRVDTLNQVGTLNVEQVESLSQPSPTGDNKEHYYFSLAPEDEAQQLARLIHKKQLSRPILFADDNSITKRMAQAFIQEWHKVPTANKPELTIFKDIKEMRTSVAAMLDVEQSKARIRQIERLANVEVIGKERNRRDIDAIVLFANPEQTGLLNPIIEASLSSFAEVSLSVFATSRSYSQNQTTGSLRDLRNLTFSDMPWLLPDHPWQDLQNQTTLLWPQRQDSLARLFAMGYDSYNLIPHLRQMKNLPQVTKQGLTGQVNLEQSGIIRRHLPMAKISMEKVTLLEMD</sequence>
<dbReference type="InterPro" id="IPR007443">
    <property type="entry name" value="LpoA"/>
</dbReference>
<dbReference type="PANTHER" id="PTHR38038">
    <property type="entry name" value="PENICILLIN-BINDING PROTEIN ACTIVATOR LPOA"/>
    <property type="match status" value="1"/>
</dbReference>
<protein>
    <submittedName>
        <fullName evidence="2">Penicillin-binding protein activator</fullName>
    </submittedName>
</protein>
<reference evidence="2 3" key="1">
    <citation type="submission" date="2022-01" db="EMBL/GenBank/DDBJ databases">
        <title>Paraglaciecola sp. G1-23.</title>
        <authorList>
            <person name="Jin M.S."/>
            <person name="Han D.M."/>
            <person name="Kim H.M."/>
            <person name="Jeon C.O."/>
        </authorList>
    </citation>
    <scope>NUCLEOTIDE SEQUENCE [LARGE SCALE GENOMIC DNA]</scope>
    <source>
        <strain evidence="2 3">G1-23</strain>
    </source>
</reference>
<name>A0ABS9D8T6_9ALTE</name>
<dbReference type="Pfam" id="PF04348">
    <property type="entry name" value="LppC"/>
    <property type="match status" value="1"/>
</dbReference>
<keyword evidence="3" id="KW-1185">Reference proteome</keyword>
<dbReference type="PANTHER" id="PTHR38038:SF1">
    <property type="entry name" value="PENICILLIN-BINDING PROTEIN ACTIVATOR LPOA"/>
    <property type="match status" value="1"/>
</dbReference>
<evidence type="ECO:0000256" key="1">
    <source>
        <dbReference type="ARBA" id="ARBA00023136"/>
    </source>
</evidence>
<keyword evidence="1" id="KW-0472">Membrane</keyword>
<gene>
    <name evidence="2" type="ORF">L0668_14645</name>
</gene>
<dbReference type="InterPro" id="IPR028082">
    <property type="entry name" value="Peripla_BP_I"/>
</dbReference>
<evidence type="ECO:0000313" key="3">
    <source>
        <dbReference type="Proteomes" id="UP001521137"/>
    </source>
</evidence>